<organism evidence="8 9">
    <name type="scientific">Halovulum marinum</name>
    <dbReference type="NCBI Taxonomy" id="2662447"/>
    <lineage>
        <taxon>Bacteria</taxon>
        <taxon>Pseudomonadati</taxon>
        <taxon>Pseudomonadota</taxon>
        <taxon>Alphaproteobacteria</taxon>
        <taxon>Rhodobacterales</taxon>
        <taxon>Paracoccaceae</taxon>
        <taxon>Halovulum</taxon>
    </lineage>
</organism>
<dbReference type="Proteomes" id="UP000474957">
    <property type="component" value="Unassembled WGS sequence"/>
</dbReference>
<feature type="transmembrane region" description="Helical" evidence="7">
    <location>
        <begin position="253"/>
        <end position="273"/>
    </location>
</feature>
<keyword evidence="6 7" id="KW-0472">Membrane</keyword>
<dbReference type="PANTHER" id="PTHR36838:SF3">
    <property type="entry name" value="TRANSPORTER AUXIN EFFLUX CARRIER EC FAMILY"/>
    <property type="match status" value="1"/>
</dbReference>
<dbReference type="InterPro" id="IPR004776">
    <property type="entry name" value="Mem_transp_PIN-like"/>
</dbReference>
<evidence type="ECO:0000313" key="8">
    <source>
        <dbReference type="EMBL" id="MSU89530.1"/>
    </source>
</evidence>
<evidence type="ECO:0000256" key="6">
    <source>
        <dbReference type="ARBA" id="ARBA00023136"/>
    </source>
</evidence>
<accession>A0A6L5Z091</accession>
<evidence type="ECO:0000256" key="4">
    <source>
        <dbReference type="ARBA" id="ARBA00022692"/>
    </source>
</evidence>
<feature type="transmembrane region" description="Helical" evidence="7">
    <location>
        <begin position="34"/>
        <end position="52"/>
    </location>
</feature>
<proteinExistence type="predicted"/>
<dbReference type="GO" id="GO:0016020">
    <property type="term" value="C:membrane"/>
    <property type="evidence" value="ECO:0007669"/>
    <property type="project" value="UniProtKB-SubCell"/>
</dbReference>
<feature type="transmembrane region" description="Helical" evidence="7">
    <location>
        <begin position="196"/>
        <end position="214"/>
    </location>
</feature>
<feature type="transmembrane region" description="Helical" evidence="7">
    <location>
        <begin position="64"/>
        <end position="86"/>
    </location>
</feature>
<comment type="caution">
    <text evidence="8">The sequence shown here is derived from an EMBL/GenBank/DDBJ whole genome shotgun (WGS) entry which is preliminary data.</text>
</comment>
<evidence type="ECO:0000256" key="2">
    <source>
        <dbReference type="ARBA" id="ARBA00022448"/>
    </source>
</evidence>
<evidence type="ECO:0000256" key="5">
    <source>
        <dbReference type="ARBA" id="ARBA00022989"/>
    </source>
</evidence>
<evidence type="ECO:0000256" key="1">
    <source>
        <dbReference type="ARBA" id="ARBA00004141"/>
    </source>
</evidence>
<sequence>MLEIFLRTLPFFLVVGCGYGAARARMFGPAEVAALTKFVFYFALSAMLFNFASKLPFEQIFNPALGLAYFLPTLALYLVVTAAALRRGIGFAEAAVEAQCGVIGNVGFLALPMLTMLLGSHAAGPILMILSIDLIFFGSLIVVILVAARGGAGLALAGRVLTGLLQNPMVMSMAAGLLWSALALPMPRPAADFLDLLGGAATPGALFAIGASLAGKSAERLGVALWLSTAKLILHPAAVGAMAWYVFDLPMQIVGVMIAAAAMPTAGNVYIIAQHYGVAPMRASSTILVSTTISVLTLSAVIALLN</sequence>
<evidence type="ECO:0000313" key="9">
    <source>
        <dbReference type="Proteomes" id="UP000474957"/>
    </source>
</evidence>
<feature type="transmembrane region" description="Helical" evidence="7">
    <location>
        <begin position="285"/>
        <end position="305"/>
    </location>
</feature>
<evidence type="ECO:0000256" key="3">
    <source>
        <dbReference type="ARBA" id="ARBA00022475"/>
    </source>
</evidence>
<feature type="transmembrane region" description="Helical" evidence="7">
    <location>
        <begin position="98"/>
        <end position="120"/>
    </location>
</feature>
<feature type="transmembrane region" description="Helical" evidence="7">
    <location>
        <begin position="221"/>
        <end position="247"/>
    </location>
</feature>
<dbReference type="RefSeq" id="WP_154446008.1">
    <property type="nucleotide sequence ID" value="NZ_WIND01000004.1"/>
</dbReference>
<evidence type="ECO:0000256" key="7">
    <source>
        <dbReference type="SAM" id="Phobius"/>
    </source>
</evidence>
<keyword evidence="3" id="KW-1003">Cell membrane</keyword>
<keyword evidence="4 7" id="KW-0812">Transmembrane</keyword>
<dbReference type="AlphaFoldDB" id="A0A6L5Z091"/>
<protein>
    <submittedName>
        <fullName evidence="8">AEC family transporter</fullName>
    </submittedName>
</protein>
<feature type="transmembrane region" description="Helical" evidence="7">
    <location>
        <begin position="6"/>
        <end position="22"/>
    </location>
</feature>
<name>A0A6L5Z091_9RHOB</name>
<reference evidence="8 9" key="1">
    <citation type="submission" date="2019-10" db="EMBL/GenBank/DDBJ databases">
        <title>Cognatihalovulum marinum gen. nov. sp. nov., a new member of the family Rhodobacteraceae isolated from deep seawater of the Northwest Indian Ocean.</title>
        <authorList>
            <person name="Ruan C."/>
            <person name="Wang J."/>
            <person name="Zheng X."/>
            <person name="Song L."/>
            <person name="Zhu Y."/>
            <person name="Huang Y."/>
            <person name="Lu Z."/>
            <person name="Du W."/>
            <person name="Huang L."/>
            <person name="Dai X."/>
        </authorList>
    </citation>
    <scope>NUCLEOTIDE SEQUENCE [LARGE SCALE GENOMIC DNA]</scope>
    <source>
        <strain evidence="8 9">2CG4</strain>
    </source>
</reference>
<comment type="subcellular location">
    <subcellularLocation>
        <location evidence="1">Membrane</location>
        <topology evidence="1">Multi-pass membrane protein</topology>
    </subcellularLocation>
</comment>
<gene>
    <name evidence="8" type="ORF">GE300_07865</name>
</gene>
<dbReference type="EMBL" id="WIND01000004">
    <property type="protein sequence ID" value="MSU89530.1"/>
    <property type="molecule type" value="Genomic_DNA"/>
</dbReference>
<dbReference type="GO" id="GO:0055085">
    <property type="term" value="P:transmembrane transport"/>
    <property type="evidence" value="ECO:0007669"/>
    <property type="project" value="InterPro"/>
</dbReference>
<keyword evidence="9" id="KW-1185">Reference proteome</keyword>
<dbReference type="PANTHER" id="PTHR36838">
    <property type="entry name" value="AUXIN EFFLUX CARRIER FAMILY PROTEIN"/>
    <property type="match status" value="1"/>
</dbReference>
<keyword evidence="2" id="KW-0813">Transport</keyword>
<feature type="transmembrane region" description="Helical" evidence="7">
    <location>
        <begin position="126"/>
        <end position="148"/>
    </location>
</feature>
<dbReference type="Pfam" id="PF03547">
    <property type="entry name" value="Mem_trans"/>
    <property type="match status" value="1"/>
</dbReference>
<keyword evidence="5 7" id="KW-1133">Transmembrane helix</keyword>
<feature type="transmembrane region" description="Helical" evidence="7">
    <location>
        <begin position="160"/>
        <end position="184"/>
    </location>
</feature>